<dbReference type="Pfam" id="PF15956">
    <property type="entry name" value="DUF4760"/>
    <property type="match status" value="1"/>
</dbReference>
<accession>A0A285BWT2</accession>
<evidence type="ECO:0000313" key="3">
    <source>
        <dbReference type="Proteomes" id="UP000242498"/>
    </source>
</evidence>
<dbReference type="EMBL" id="LT907782">
    <property type="protein sequence ID" value="SNX59303.1"/>
    <property type="molecule type" value="Genomic_DNA"/>
</dbReference>
<name>A0A285BWT2_9PROT</name>
<organism evidence="2 3">
    <name type="scientific">Nitrosomonas ureae</name>
    <dbReference type="NCBI Taxonomy" id="44577"/>
    <lineage>
        <taxon>Bacteria</taxon>
        <taxon>Pseudomonadati</taxon>
        <taxon>Pseudomonadota</taxon>
        <taxon>Betaproteobacteria</taxon>
        <taxon>Nitrosomonadales</taxon>
        <taxon>Nitrosomonadaceae</taxon>
        <taxon>Nitrosomonas</taxon>
    </lineage>
</organism>
<dbReference type="InterPro" id="IPR031876">
    <property type="entry name" value="DUF4760"/>
</dbReference>
<gene>
    <name evidence="2" type="ORF">SAMN06296273_0742</name>
</gene>
<dbReference type="OrthoDB" id="8392035at2"/>
<protein>
    <submittedName>
        <fullName evidence="2">Uncharacterized protein</fullName>
    </submittedName>
</protein>
<sequence length="181" mass="21126">MTLHQLDKLSSIALSVISTFAIITGGIFGLVEYMGHKEDLRKSASLNLVTNYHSDVYLKNTEKLQNIWSNHYPNLIILSNDNILHNKEKIIAYNKFVIEMVSKESISQEIINILNFYERVAICVEAQLCDKEVIDNFFLNDGRTFFNKFYPYICALRNQWQDNKLWFKPETYFKPGITLCN</sequence>
<dbReference type="AlphaFoldDB" id="A0A285BWT2"/>
<dbReference type="Proteomes" id="UP000242498">
    <property type="component" value="Chromosome I"/>
</dbReference>
<dbReference type="RefSeq" id="WP_096292062.1">
    <property type="nucleotide sequence ID" value="NZ_LT907782.1"/>
</dbReference>
<evidence type="ECO:0000313" key="2">
    <source>
        <dbReference type="EMBL" id="SNX59303.1"/>
    </source>
</evidence>
<reference evidence="2 3" key="1">
    <citation type="submission" date="2017-08" db="EMBL/GenBank/DDBJ databases">
        <authorList>
            <person name="de Groot N.N."/>
        </authorList>
    </citation>
    <scope>NUCLEOTIDE SEQUENCE [LARGE SCALE GENOMIC DNA]</scope>
    <source>
        <strain evidence="2 3">Nm15</strain>
    </source>
</reference>
<feature type="transmembrane region" description="Helical" evidence="1">
    <location>
        <begin position="12"/>
        <end position="33"/>
    </location>
</feature>
<evidence type="ECO:0000256" key="1">
    <source>
        <dbReference type="SAM" id="Phobius"/>
    </source>
</evidence>
<keyword evidence="1" id="KW-0472">Membrane</keyword>
<proteinExistence type="predicted"/>
<keyword evidence="1" id="KW-0812">Transmembrane</keyword>
<keyword evidence="1" id="KW-1133">Transmembrane helix</keyword>